<sequence>MRPPAISAEASVARYRHPGIWLPCLSLRRESGQTGLDNGIEELRSEMQGALNVVTDELIQRNQALEALVAAMHIRR</sequence>
<gene>
    <name evidence="1" type="ORF">CRG98_018393</name>
</gene>
<name>A0A2I0JY74_PUNGR</name>
<dbReference type="AlphaFoldDB" id="A0A2I0JY74"/>
<dbReference type="EMBL" id="PGOL01001064">
    <property type="protein sequence ID" value="PKI61245.1"/>
    <property type="molecule type" value="Genomic_DNA"/>
</dbReference>
<reference evidence="1 2" key="1">
    <citation type="submission" date="2017-11" db="EMBL/GenBank/DDBJ databases">
        <title>De-novo sequencing of pomegranate (Punica granatum L.) genome.</title>
        <authorList>
            <person name="Akparov Z."/>
            <person name="Amiraslanov A."/>
            <person name="Hajiyeva S."/>
            <person name="Abbasov M."/>
            <person name="Kaur K."/>
            <person name="Hamwieh A."/>
            <person name="Solovyev V."/>
            <person name="Salamov A."/>
            <person name="Braich B."/>
            <person name="Kosarev P."/>
            <person name="Mahmoud A."/>
            <person name="Hajiyev E."/>
            <person name="Babayeva S."/>
            <person name="Izzatullayeva V."/>
            <person name="Mammadov A."/>
            <person name="Mammadov A."/>
            <person name="Sharifova S."/>
            <person name="Ojaghi J."/>
            <person name="Eynullazada K."/>
            <person name="Bayramov B."/>
            <person name="Abdulazimova A."/>
            <person name="Shahmuradov I."/>
        </authorList>
    </citation>
    <scope>NUCLEOTIDE SEQUENCE [LARGE SCALE GENOMIC DNA]</scope>
    <source>
        <strain evidence="2">cv. AG2017</strain>
        <tissue evidence="1">Leaf</tissue>
    </source>
</reference>
<protein>
    <submittedName>
        <fullName evidence="1">Uncharacterized protein</fullName>
    </submittedName>
</protein>
<organism evidence="1 2">
    <name type="scientific">Punica granatum</name>
    <name type="common">Pomegranate</name>
    <dbReference type="NCBI Taxonomy" id="22663"/>
    <lineage>
        <taxon>Eukaryota</taxon>
        <taxon>Viridiplantae</taxon>
        <taxon>Streptophyta</taxon>
        <taxon>Embryophyta</taxon>
        <taxon>Tracheophyta</taxon>
        <taxon>Spermatophyta</taxon>
        <taxon>Magnoliopsida</taxon>
        <taxon>eudicotyledons</taxon>
        <taxon>Gunneridae</taxon>
        <taxon>Pentapetalae</taxon>
        <taxon>rosids</taxon>
        <taxon>malvids</taxon>
        <taxon>Myrtales</taxon>
        <taxon>Lythraceae</taxon>
        <taxon>Punica</taxon>
    </lineage>
</organism>
<dbReference type="Proteomes" id="UP000233551">
    <property type="component" value="Unassembled WGS sequence"/>
</dbReference>
<keyword evidence="2" id="KW-1185">Reference proteome</keyword>
<evidence type="ECO:0000313" key="1">
    <source>
        <dbReference type="EMBL" id="PKI61245.1"/>
    </source>
</evidence>
<proteinExistence type="predicted"/>
<accession>A0A2I0JY74</accession>
<evidence type="ECO:0000313" key="2">
    <source>
        <dbReference type="Proteomes" id="UP000233551"/>
    </source>
</evidence>
<comment type="caution">
    <text evidence="1">The sequence shown here is derived from an EMBL/GenBank/DDBJ whole genome shotgun (WGS) entry which is preliminary data.</text>
</comment>